<keyword evidence="3" id="KW-1185">Reference proteome</keyword>
<dbReference type="Proteomes" id="UP000000321">
    <property type="component" value="Unassembled WGS sequence"/>
</dbReference>
<dbReference type="HOGENOM" id="CLU_1198680_0_0_5"/>
<protein>
    <submittedName>
        <fullName evidence="2">Uncharacterized protein</fullName>
    </submittedName>
</protein>
<organism evidence="2 3">
    <name type="scientific">Aurantimonas manganoxydans (strain ATCC BAA-1229 / DSM 21871 / SI85-9A1)</name>
    <dbReference type="NCBI Taxonomy" id="287752"/>
    <lineage>
        <taxon>Bacteria</taxon>
        <taxon>Pseudomonadati</taxon>
        <taxon>Pseudomonadota</taxon>
        <taxon>Alphaproteobacteria</taxon>
        <taxon>Hyphomicrobiales</taxon>
        <taxon>Aurantimonadaceae</taxon>
        <taxon>Aurantimonas</taxon>
    </lineage>
</organism>
<reference evidence="2 3" key="1">
    <citation type="journal article" date="2008" name="Appl. Environ. Microbiol.">
        <title>Genomic insights into Mn(II) oxidation by the marine alphaproteobacterium Aurantimonas sp. strain SI85-9A1.</title>
        <authorList>
            <person name="Dick G.J."/>
            <person name="Podell S."/>
            <person name="Johnson H.A."/>
            <person name="Rivera-Espinoza Y."/>
            <person name="Bernier-Latmani R."/>
            <person name="McCarthy J.K."/>
            <person name="Torpey J.W."/>
            <person name="Clement B.G."/>
            <person name="Gaasterland T."/>
            <person name="Tebo B.M."/>
        </authorList>
    </citation>
    <scope>NUCLEOTIDE SEQUENCE [LARGE SCALE GENOMIC DNA]</scope>
    <source>
        <strain evidence="2 3">SI85-9A1</strain>
    </source>
</reference>
<comment type="caution">
    <text evidence="2">The sequence shown here is derived from an EMBL/GenBank/DDBJ whole genome shotgun (WGS) entry which is preliminary data.</text>
</comment>
<dbReference type="AlphaFoldDB" id="Q1YGA0"/>
<dbReference type="BioCyc" id="AURANTIMONAS:SI859A1_02926-MONOMER"/>
<feature type="region of interest" description="Disordered" evidence="1">
    <location>
        <begin position="1"/>
        <end position="123"/>
    </location>
</feature>
<proteinExistence type="predicted"/>
<evidence type="ECO:0000256" key="1">
    <source>
        <dbReference type="SAM" id="MobiDB-lite"/>
    </source>
</evidence>
<sequence length="231" mass="23642">MSGRQGGNLRVQRLAAGDAAGIGQRDAERGNGQRTGGVVGDHAGDRQDGAAAARHDAGIDMAQDEARGAGDRIGSGDRRIGHRQKEDRRGEEADQEAADDEDGTAGAEPPGARGKRRAGRGVLCGPRGMARQQERLAQQVALLGGGVGKAAMAMAGRAASEGPPAWCGHRFGTGRLVGDLAERRGMARQRLAADDLGLAVDDDGAAGSPARVSVGAKVGHRILCASAFSNR</sequence>
<feature type="compositionally biased region" description="Basic and acidic residues" evidence="1">
    <location>
        <begin position="42"/>
        <end position="92"/>
    </location>
</feature>
<dbReference type="EMBL" id="AAPJ01000005">
    <property type="protein sequence ID" value="EAS49325.1"/>
    <property type="molecule type" value="Genomic_DNA"/>
</dbReference>
<evidence type="ECO:0000313" key="2">
    <source>
        <dbReference type="EMBL" id="EAS49325.1"/>
    </source>
</evidence>
<accession>Q1YGA0</accession>
<feature type="compositionally biased region" description="Acidic residues" evidence="1">
    <location>
        <begin position="93"/>
        <end position="103"/>
    </location>
</feature>
<evidence type="ECO:0000313" key="3">
    <source>
        <dbReference type="Proteomes" id="UP000000321"/>
    </source>
</evidence>
<gene>
    <name evidence="2" type="ORF">SI859A1_02926</name>
</gene>
<name>Q1YGA0_AURMS</name>